<evidence type="ECO:0000256" key="1">
    <source>
        <dbReference type="SAM" id="MobiDB-lite"/>
    </source>
</evidence>
<gene>
    <name evidence="2" type="ORF">CJO09_01045</name>
</gene>
<comment type="caution">
    <text evidence="2">The sequence shown here is derived from an EMBL/GenBank/DDBJ whole genome shotgun (WGS) entry which is preliminary data.</text>
</comment>
<protein>
    <submittedName>
        <fullName evidence="2">Uncharacterized protein</fullName>
    </submittedName>
</protein>
<evidence type="ECO:0000313" key="3">
    <source>
        <dbReference type="Proteomes" id="UP000266483"/>
    </source>
</evidence>
<keyword evidence="3" id="KW-1185">Reference proteome</keyword>
<accession>A0ABX9MY11</accession>
<proteinExistence type="predicted"/>
<dbReference type="EMBL" id="NQOU01000001">
    <property type="protein sequence ID" value="RII83860.1"/>
    <property type="molecule type" value="Genomic_DNA"/>
</dbReference>
<name>A0ABX9MY11_9BURK</name>
<feature type="region of interest" description="Disordered" evidence="1">
    <location>
        <begin position="42"/>
        <end position="62"/>
    </location>
</feature>
<evidence type="ECO:0000313" key="2">
    <source>
        <dbReference type="EMBL" id="RII83860.1"/>
    </source>
</evidence>
<dbReference type="Proteomes" id="UP000266483">
    <property type="component" value="Unassembled WGS sequence"/>
</dbReference>
<organism evidence="2 3">
    <name type="scientific">Neopusillimonas maritima</name>
    <dbReference type="NCBI Taxonomy" id="2026239"/>
    <lineage>
        <taxon>Bacteria</taxon>
        <taxon>Pseudomonadati</taxon>
        <taxon>Pseudomonadota</taxon>
        <taxon>Betaproteobacteria</taxon>
        <taxon>Burkholderiales</taxon>
        <taxon>Alcaligenaceae</taxon>
        <taxon>Neopusillimonas</taxon>
    </lineage>
</organism>
<reference evidence="2 3" key="1">
    <citation type="submission" date="2017-08" db="EMBL/GenBank/DDBJ databases">
        <title>Pusillimonas indicus sp. nov., a member of the family Alcaligenaceae isolated from surface seawater.</title>
        <authorList>
            <person name="Li J."/>
        </authorList>
    </citation>
    <scope>NUCLEOTIDE SEQUENCE [LARGE SCALE GENOMIC DNA]</scope>
    <source>
        <strain evidence="2 3">17-4A</strain>
    </source>
</reference>
<sequence length="247" mass="29010">MLYVLLLIVNKFHKIRKDAKFYTFKYLLLIIPMFAKNHVSSHAAQSERATTKKMGRPRKDDSLRTQKQLLEQITLLRSIQLRAKMSNPEMERALKAHRRIGLNDGNQGKYWRRWSNGEYLCSPAKLREICKVARKRGWLSDDIKMPDLIRFTPAQWQRIVEREAKMAANYRDAVIGLTRYRDTLKRILKEGHDLVDGYNSNRIEQETIEIEPAFVTTESIENVFNEVLAKIERVGSWELHSTVPLRI</sequence>